<keyword evidence="3" id="KW-0614">Plasmid</keyword>
<gene>
    <name evidence="3" type="ORF">EOK75_16970</name>
</gene>
<geneLocation type="plasmid" evidence="3 4">
    <name>unnamed1</name>
</geneLocation>
<dbReference type="Pfam" id="PF10112">
    <property type="entry name" value="Halogen_Hydrol"/>
    <property type="match status" value="1"/>
</dbReference>
<reference evidence="3 4" key="1">
    <citation type="submission" date="2019-05" db="EMBL/GenBank/DDBJ databases">
        <title>Pseudorhodobacter turbinis sp. nov., isolated from the gut of the Korean turban shell.</title>
        <authorList>
            <person name="Jeong Y.-S."/>
            <person name="Kang W.-R."/>
            <person name="Bae J.-W."/>
        </authorList>
    </citation>
    <scope>NUCLEOTIDE SEQUENCE [LARGE SCALE GENOMIC DNA]</scope>
    <source>
        <strain evidence="3 4">S12M18</strain>
        <plasmid evidence="3 4">unnamed1</plasmid>
    </source>
</reference>
<dbReference type="RefSeq" id="WP_137195201.1">
    <property type="nucleotide sequence ID" value="NZ_CP039965.1"/>
</dbReference>
<dbReference type="KEGG" id="pseb:EOK75_16970"/>
<organism evidence="3 4">
    <name type="scientific">Pseudorhodobacter turbinis</name>
    <dbReference type="NCBI Taxonomy" id="2500533"/>
    <lineage>
        <taxon>Bacteria</taxon>
        <taxon>Pseudomonadati</taxon>
        <taxon>Pseudomonadota</taxon>
        <taxon>Alphaproteobacteria</taxon>
        <taxon>Rhodobacterales</taxon>
        <taxon>Paracoccaceae</taxon>
        <taxon>Pseudorhodobacter</taxon>
    </lineage>
</organism>
<protein>
    <recommendedName>
        <fullName evidence="5">5-bromo-4-chloroindolyl phosphate hydrolysis protein</fullName>
    </recommendedName>
</protein>
<evidence type="ECO:0000256" key="1">
    <source>
        <dbReference type="SAM" id="MobiDB-lite"/>
    </source>
</evidence>
<proteinExistence type="predicted"/>
<dbReference type="AlphaFoldDB" id="A0A4P8EK41"/>
<name>A0A4P8EK41_9RHOB</name>
<feature type="transmembrane region" description="Helical" evidence="2">
    <location>
        <begin position="58"/>
        <end position="76"/>
    </location>
</feature>
<keyword evidence="2" id="KW-0812">Transmembrane</keyword>
<keyword evidence="4" id="KW-1185">Reference proteome</keyword>
<evidence type="ECO:0008006" key="5">
    <source>
        <dbReference type="Google" id="ProtNLM"/>
    </source>
</evidence>
<dbReference type="OrthoDB" id="7375296at2"/>
<dbReference type="InterPro" id="IPR018770">
    <property type="entry name" value="ChloroindolylP_hydrolase"/>
</dbReference>
<evidence type="ECO:0000256" key="2">
    <source>
        <dbReference type="SAM" id="Phobius"/>
    </source>
</evidence>
<feature type="region of interest" description="Disordered" evidence="1">
    <location>
        <begin position="1"/>
        <end position="29"/>
    </location>
</feature>
<evidence type="ECO:0000313" key="3">
    <source>
        <dbReference type="EMBL" id="QCO57407.1"/>
    </source>
</evidence>
<accession>A0A4P8EK41</accession>
<keyword evidence="2" id="KW-0472">Membrane</keyword>
<dbReference type="EMBL" id="CP039965">
    <property type="protein sequence ID" value="QCO57407.1"/>
    <property type="molecule type" value="Genomic_DNA"/>
</dbReference>
<keyword evidence="2" id="KW-1133">Transmembrane helix</keyword>
<feature type="transmembrane region" description="Helical" evidence="2">
    <location>
        <begin position="97"/>
        <end position="117"/>
    </location>
</feature>
<dbReference type="Proteomes" id="UP000298631">
    <property type="component" value="Plasmid unnamed1"/>
</dbReference>
<feature type="transmembrane region" description="Helical" evidence="2">
    <location>
        <begin position="123"/>
        <end position="142"/>
    </location>
</feature>
<evidence type="ECO:0000313" key="4">
    <source>
        <dbReference type="Proteomes" id="UP000298631"/>
    </source>
</evidence>
<feature type="transmembrane region" description="Helical" evidence="2">
    <location>
        <begin position="33"/>
        <end position="52"/>
    </location>
</feature>
<sequence>MGQRFGGKYSPNGDQNKTARAPNPFEGKRRSKAGLKANLLFILPLPFAWNAFQGEPTALIYGLIAFAMMIGGAWMTREGLFAQEAYDARGVARRPALPRKAIGALLIGGGLGVGMLMAGQSSVIATVIATLGAFLHIGAFGFDPMADKGIAGVDSFQTDRVTKAIDTGEGHLTAMKAAITRARDHQLERRVDRFCDIARQLFRTVESDPRDLTAARKYLGVYLQGARDATVKFVDLYSRNRDPNIRAEYESLLNDLETNFASRTTALLSDNHSDLNVEIEVLRERLAFENR</sequence>